<name>Q232I7_TETTS</name>
<feature type="coiled-coil region" evidence="1">
    <location>
        <begin position="159"/>
        <end position="186"/>
    </location>
</feature>
<dbReference type="SUPFAM" id="SSF54236">
    <property type="entry name" value="Ubiquitin-like"/>
    <property type="match status" value="1"/>
</dbReference>
<reference evidence="4" key="1">
    <citation type="journal article" date="2006" name="PLoS Biol.">
        <title>Macronuclear genome sequence of the ciliate Tetrahymena thermophila, a model eukaryote.</title>
        <authorList>
            <person name="Eisen J.A."/>
            <person name="Coyne R.S."/>
            <person name="Wu M."/>
            <person name="Wu D."/>
            <person name="Thiagarajan M."/>
            <person name="Wortman J.R."/>
            <person name="Badger J.H."/>
            <person name="Ren Q."/>
            <person name="Amedeo P."/>
            <person name="Jones K.M."/>
            <person name="Tallon L.J."/>
            <person name="Delcher A.L."/>
            <person name="Salzberg S.L."/>
            <person name="Silva J.C."/>
            <person name="Haas B.J."/>
            <person name="Majoros W.H."/>
            <person name="Farzad M."/>
            <person name="Carlton J.M."/>
            <person name="Smith R.K. Jr."/>
            <person name="Garg J."/>
            <person name="Pearlman R.E."/>
            <person name="Karrer K.M."/>
            <person name="Sun L."/>
            <person name="Manning G."/>
            <person name="Elde N.C."/>
            <person name="Turkewitz A.P."/>
            <person name="Asai D.J."/>
            <person name="Wilkes D.E."/>
            <person name="Wang Y."/>
            <person name="Cai H."/>
            <person name="Collins K."/>
            <person name="Stewart B.A."/>
            <person name="Lee S.R."/>
            <person name="Wilamowska K."/>
            <person name="Weinberg Z."/>
            <person name="Ruzzo W.L."/>
            <person name="Wloga D."/>
            <person name="Gaertig J."/>
            <person name="Frankel J."/>
            <person name="Tsao C.-C."/>
            <person name="Gorovsky M.A."/>
            <person name="Keeling P.J."/>
            <person name="Waller R.F."/>
            <person name="Patron N.J."/>
            <person name="Cherry J.M."/>
            <person name="Stover N.A."/>
            <person name="Krieger C.J."/>
            <person name="del Toro C."/>
            <person name="Ryder H.F."/>
            <person name="Williamson S.C."/>
            <person name="Barbeau R.A."/>
            <person name="Hamilton E.P."/>
            <person name="Orias E."/>
        </authorList>
    </citation>
    <scope>NUCLEOTIDE SEQUENCE [LARGE SCALE GENOMIC DNA]</scope>
    <source>
        <strain evidence="4">SB210</strain>
    </source>
</reference>
<dbReference type="RefSeq" id="XP_001011670.1">
    <property type="nucleotide sequence ID" value="XM_001011670.1"/>
</dbReference>
<dbReference type="InterPro" id="IPR029071">
    <property type="entry name" value="Ubiquitin-like_domsf"/>
</dbReference>
<dbReference type="Proteomes" id="UP000009168">
    <property type="component" value="Unassembled WGS sequence"/>
</dbReference>
<dbReference type="AlphaFoldDB" id="Q232I7"/>
<evidence type="ECO:0000313" key="3">
    <source>
        <dbReference type="EMBL" id="EAR91425.1"/>
    </source>
</evidence>
<evidence type="ECO:0000313" key="4">
    <source>
        <dbReference type="Proteomes" id="UP000009168"/>
    </source>
</evidence>
<keyword evidence="1" id="KW-0175">Coiled coil</keyword>
<dbReference type="Gene3D" id="3.10.20.90">
    <property type="entry name" value="Phosphatidylinositol 3-kinase Catalytic Subunit, Chain A, domain 1"/>
    <property type="match status" value="1"/>
</dbReference>
<dbReference type="SMART" id="SM00213">
    <property type="entry name" value="UBQ"/>
    <property type="match status" value="1"/>
</dbReference>
<feature type="domain" description="Ubiquitin-like" evidence="2">
    <location>
        <begin position="365"/>
        <end position="436"/>
    </location>
</feature>
<keyword evidence="4" id="KW-1185">Reference proteome</keyword>
<dbReference type="CDD" id="cd17039">
    <property type="entry name" value="Ubl_ubiquitin_like"/>
    <property type="match status" value="1"/>
</dbReference>
<evidence type="ECO:0000256" key="1">
    <source>
        <dbReference type="SAM" id="Coils"/>
    </source>
</evidence>
<proteinExistence type="predicted"/>
<protein>
    <submittedName>
        <fullName evidence="3">Ubiquitin family protein</fullName>
    </submittedName>
</protein>
<dbReference type="PROSITE" id="PS50053">
    <property type="entry name" value="UBIQUITIN_2"/>
    <property type="match status" value="1"/>
</dbReference>
<dbReference type="InterPro" id="IPR000626">
    <property type="entry name" value="Ubiquitin-like_dom"/>
</dbReference>
<dbReference type="EMBL" id="GG662781">
    <property type="protein sequence ID" value="EAR91425.1"/>
    <property type="molecule type" value="Genomic_DNA"/>
</dbReference>
<dbReference type="Pfam" id="PF00240">
    <property type="entry name" value="ubiquitin"/>
    <property type="match status" value="1"/>
</dbReference>
<evidence type="ECO:0000259" key="2">
    <source>
        <dbReference type="PROSITE" id="PS50053"/>
    </source>
</evidence>
<dbReference type="InParanoid" id="Q232I7"/>
<organism evidence="3 4">
    <name type="scientific">Tetrahymena thermophila (strain SB210)</name>
    <dbReference type="NCBI Taxonomy" id="312017"/>
    <lineage>
        <taxon>Eukaryota</taxon>
        <taxon>Sar</taxon>
        <taxon>Alveolata</taxon>
        <taxon>Ciliophora</taxon>
        <taxon>Intramacronucleata</taxon>
        <taxon>Oligohymenophorea</taxon>
        <taxon>Hymenostomatida</taxon>
        <taxon>Tetrahymenina</taxon>
        <taxon>Tetrahymenidae</taxon>
        <taxon>Tetrahymena</taxon>
    </lineage>
</organism>
<dbReference type="GeneID" id="7833503"/>
<accession>Q232I7</accession>
<gene>
    <name evidence="3" type="ORF">TTHERM_00594100</name>
</gene>
<sequence length="553" mass="65069">MNEAEEDERCAKHKIFLNAVCLTCNNMKCCYKCFNVNNSHFNHNSLFLSECDQYYSDDMQIIQEQPSSQFDDQNQLKEKKKVFSKQLINKANQDSSSNLTNQIKTYRMQIDDLCKQITEQVWNYRQKFIQYMDSKLKEYNAFIQVEQGSQITSEMIIMRNELENFINSLKNQIKSIDTQNQQKQNEVQPLPCSCSQAISIINNNYSQNNAFTHFNNGNYFTNDEDLPLFSNSSPSCYSISYSCSSSSASSPSPSSYSSSSPYYYNSYQTQKIIQNQYHPNTIFSQKHHQRNNEQMLSQQFTEKNAMNNLCNQMHFNIYEMQYHQHLSTCPNYQLQKQISENQMQIYSQAIQQKSIQNQIEPKQLSQIFIILTNGKSLPLQFNISSSVLQIKILIFEKTGVPPLEQKLFYYTKELHNYTAMKEYQIPRDCSIKLYIRSFYQQLQSISKNQSTQNTKSYDDSFDSSNQQFSLQFNKQFKNNQNQIESQFNLIQSHCDDFDFDNTSMIPDSQCLNSTKKMSFQNNQQQNSYLDKNQTMNSFFYENNSNQQNIFIYS</sequence>
<dbReference type="HOGENOM" id="CLU_493066_0_0_1"/>
<dbReference type="KEGG" id="tet:TTHERM_00594100"/>